<dbReference type="Pfam" id="PF03859">
    <property type="entry name" value="CG-1"/>
    <property type="match status" value="1"/>
</dbReference>
<dbReference type="InterPro" id="IPR005559">
    <property type="entry name" value="CG-1_dom"/>
</dbReference>
<dbReference type="EMBL" id="SPHZ02000005">
    <property type="protein sequence ID" value="KAF0918686.1"/>
    <property type="molecule type" value="Genomic_DNA"/>
</dbReference>
<evidence type="ECO:0000259" key="1">
    <source>
        <dbReference type="Pfam" id="PF03859"/>
    </source>
</evidence>
<dbReference type="Proteomes" id="UP000479710">
    <property type="component" value="Unassembled WGS sequence"/>
</dbReference>
<name>A0A6G1E298_9ORYZ</name>
<accession>A0A6G1E298</accession>
<protein>
    <recommendedName>
        <fullName evidence="1">CG-1 domain-containing protein</fullName>
    </recommendedName>
</protein>
<proteinExistence type="predicted"/>
<gene>
    <name evidence="2" type="ORF">E2562_025812</name>
</gene>
<feature type="domain" description="CG-1" evidence="1">
    <location>
        <begin position="47"/>
        <end position="71"/>
    </location>
</feature>
<organism evidence="2 3">
    <name type="scientific">Oryza meyeriana var. granulata</name>
    <dbReference type="NCBI Taxonomy" id="110450"/>
    <lineage>
        <taxon>Eukaryota</taxon>
        <taxon>Viridiplantae</taxon>
        <taxon>Streptophyta</taxon>
        <taxon>Embryophyta</taxon>
        <taxon>Tracheophyta</taxon>
        <taxon>Spermatophyta</taxon>
        <taxon>Magnoliopsida</taxon>
        <taxon>Liliopsida</taxon>
        <taxon>Poales</taxon>
        <taxon>Poaceae</taxon>
        <taxon>BOP clade</taxon>
        <taxon>Oryzoideae</taxon>
        <taxon>Oryzeae</taxon>
        <taxon>Oryzinae</taxon>
        <taxon>Oryza</taxon>
        <taxon>Oryza meyeriana</taxon>
    </lineage>
</organism>
<dbReference type="GO" id="GO:0003677">
    <property type="term" value="F:DNA binding"/>
    <property type="evidence" value="ECO:0007669"/>
    <property type="project" value="InterPro"/>
</dbReference>
<sequence>MVAPGGDSVLCSQRQCIVSTTPRAAVRRPANKQRGPAIGAWQADLKGAHNWRKKKDGKIVKEAHEKMKRRGGAVELDF</sequence>
<reference evidence="2 3" key="1">
    <citation type="submission" date="2019-11" db="EMBL/GenBank/DDBJ databases">
        <title>Whole genome sequence of Oryza granulata.</title>
        <authorList>
            <person name="Li W."/>
        </authorList>
    </citation>
    <scope>NUCLEOTIDE SEQUENCE [LARGE SCALE GENOMIC DNA]</scope>
    <source>
        <strain evidence="3">cv. Menghai</strain>
        <tissue evidence="2">Leaf</tissue>
    </source>
</reference>
<evidence type="ECO:0000313" key="2">
    <source>
        <dbReference type="EMBL" id="KAF0918686.1"/>
    </source>
</evidence>
<evidence type="ECO:0000313" key="3">
    <source>
        <dbReference type="Proteomes" id="UP000479710"/>
    </source>
</evidence>
<keyword evidence="3" id="KW-1185">Reference proteome</keyword>
<dbReference type="AlphaFoldDB" id="A0A6G1E298"/>
<dbReference type="OrthoDB" id="407555at2759"/>
<comment type="caution">
    <text evidence="2">The sequence shown here is derived from an EMBL/GenBank/DDBJ whole genome shotgun (WGS) entry which is preliminary data.</text>
</comment>